<organism evidence="2 3">
    <name type="scientific">Calocera cornea HHB12733</name>
    <dbReference type="NCBI Taxonomy" id="1353952"/>
    <lineage>
        <taxon>Eukaryota</taxon>
        <taxon>Fungi</taxon>
        <taxon>Dikarya</taxon>
        <taxon>Basidiomycota</taxon>
        <taxon>Agaricomycotina</taxon>
        <taxon>Dacrymycetes</taxon>
        <taxon>Dacrymycetales</taxon>
        <taxon>Dacrymycetaceae</taxon>
        <taxon>Calocera</taxon>
    </lineage>
</organism>
<name>A0A165EF70_9BASI</name>
<accession>A0A165EF70</accession>
<gene>
    <name evidence="2" type="ORF">CALCODRAFT_438140</name>
</gene>
<evidence type="ECO:0000256" key="1">
    <source>
        <dbReference type="SAM" id="MobiDB-lite"/>
    </source>
</evidence>
<reference evidence="2 3" key="1">
    <citation type="journal article" date="2016" name="Mol. Biol. Evol.">
        <title>Comparative Genomics of Early-Diverging Mushroom-Forming Fungi Provides Insights into the Origins of Lignocellulose Decay Capabilities.</title>
        <authorList>
            <person name="Nagy L.G."/>
            <person name="Riley R."/>
            <person name="Tritt A."/>
            <person name="Adam C."/>
            <person name="Daum C."/>
            <person name="Floudas D."/>
            <person name="Sun H."/>
            <person name="Yadav J.S."/>
            <person name="Pangilinan J."/>
            <person name="Larsson K.H."/>
            <person name="Matsuura K."/>
            <person name="Barry K."/>
            <person name="Labutti K."/>
            <person name="Kuo R."/>
            <person name="Ohm R.A."/>
            <person name="Bhattacharya S.S."/>
            <person name="Shirouzu T."/>
            <person name="Yoshinaga Y."/>
            <person name="Martin F.M."/>
            <person name="Grigoriev I.V."/>
            <person name="Hibbett D.S."/>
        </authorList>
    </citation>
    <scope>NUCLEOTIDE SEQUENCE [LARGE SCALE GENOMIC DNA]</scope>
    <source>
        <strain evidence="2 3">HHB12733</strain>
    </source>
</reference>
<proteinExistence type="predicted"/>
<dbReference type="STRING" id="1353952.A0A165EF70"/>
<protein>
    <submittedName>
        <fullName evidence="2">Uncharacterized protein</fullName>
    </submittedName>
</protein>
<dbReference type="OrthoDB" id="276422at2759"/>
<feature type="region of interest" description="Disordered" evidence="1">
    <location>
        <begin position="1"/>
        <end position="20"/>
    </location>
</feature>
<sequence>MPSRSIPPASEPLTSSLPSRIPLTLLPTPLPIGESSPLNTHFFPDSNVQHIFSVMDTLLRDGYDVPRAARMFDSLRQSEEARSTLDVDLYNSFLGAYLTEALKEDIPEKDRRAWLSSLWNLFTELTSKASKWIVRPNRESFAIALLALIK</sequence>
<dbReference type="EMBL" id="KV424008">
    <property type="protein sequence ID" value="KZT54740.1"/>
    <property type="molecule type" value="Genomic_DNA"/>
</dbReference>
<evidence type="ECO:0000313" key="3">
    <source>
        <dbReference type="Proteomes" id="UP000076842"/>
    </source>
</evidence>
<dbReference type="AlphaFoldDB" id="A0A165EF70"/>
<evidence type="ECO:0000313" key="2">
    <source>
        <dbReference type="EMBL" id="KZT54740.1"/>
    </source>
</evidence>
<dbReference type="InParanoid" id="A0A165EF70"/>
<dbReference type="Proteomes" id="UP000076842">
    <property type="component" value="Unassembled WGS sequence"/>
</dbReference>
<keyword evidence="3" id="KW-1185">Reference proteome</keyword>